<protein>
    <submittedName>
        <fullName evidence="2">Chromatin remodelling complex Rsc7/Swp82 subunit-domain-containing protein</fullName>
    </submittedName>
</protein>
<gene>
    <name evidence="2" type="ORF">BDA99DRAFT_506208</name>
</gene>
<feature type="compositionally biased region" description="Basic residues" evidence="1">
    <location>
        <begin position="1"/>
        <end position="15"/>
    </location>
</feature>
<evidence type="ECO:0000313" key="3">
    <source>
        <dbReference type="Proteomes" id="UP001209540"/>
    </source>
</evidence>
<feature type="compositionally biased region" description="Low complexity" evidence="1">
    <location>
        <begin position="245"/>
        <end position="261"/>
    </location>
</feature>
<reference evidence="2" key="1">
    <citation type="journal article" date="2022" name="IScience">
        <title>Evolution of zygomycete secretomes and the origins of terrestrial fungal ecologies.</title>
        <authorList>
            <person name="Chang Y."/>
            <person name="Wang Y."/>
            <person name="Mondo S."/>
            <person name="Ahrendt S."/>
            <person name="Andreopoulos W."/>
            <person name="Barry K."/>
            <person name="Beard J."/>
            <person name="Benny G.L."/>
            <person name="Blankenship S."/>
            <person name="Bonito G."/>
            <person name="Cuomo C."/>
            <person name="Desiro A."/>
            <person name="Gervers K.A."/>
            <person name="Hundley H."/>
            <person name="Kuo A."/>
            <person name="LaButti K."/>
            <person name="Lang B.F."/>
            <person name="Lipzen A."/>
            <person name="O'Donnell K."/>
            <person name="Pangilinan J."/>
            <person name="Reynolds N."/>
            <person name="Sandor L."/>
            <person name="Smith M.E."/>
            <person name="Tsang A."/>
            <person name="Grigoriev I.V."/>
            <person name="Stajich J.E."/>
            <person name="Spatafora J.W."/>
        </authorList>
    </citation>
    <scope>NUCLEOTIDE SEQUENCE</scope>
    <source>
        <strain evidence="2">RSA 2281</strain>
    </source>
</reference>
<accession>A0AAD5KC25</accession>
<sequence length="568" mass="61874">MPKVKRKGRPPKKKTRETPGRLDEGDDFDYTGEESDQSFGEDEIDNMSDTDSVLRGKKRGRPKVTSTIKDERPKRQPGTPAASASPSLDTESDYDEIGETKVDRGGNLLGGRQYKVPTFNLPNRGHMLFMFSKDPAALLGFRDSFVFLKKNPKLVKVHVTDAEKGYLVQHSLLRSTFRTREVSVVTARSVFKQFGHRVLKKGRRGRDDYYYTGEVDDAEFADDHSEEEGKEGNDKSWSPFAVSGRNNLTSNNRRTTTTISSSTTKLAAPVITETNWMHHVALSIRNFNTQLCEYRRDNPSFFDLHTNVHQIPSSKQPLRLLYEVTEKPIKKESNANQLEESTITNTVTGQPSDPSLGTVPTETGATTATVVGTQSIPGKNGEVAPGALAPTTTTPPTTTTATMSSTATTSVNATTGVTQQPMNVSNPAVPSTATIPSVPVSTVASTTVTSVPSSSLSVSTPTVSQMAQVQQPQPGQFPTTTQQQQQHAIRQMQAQQAAAAGHPMYFQQMAGNRPPQVPMGGPMGAGAYHPQQQMMMQHASNGVYAPNTSMASMTNNNPYAFMHPSGTM</sequence>
<feature type="compositionally biased region" description="Low complexity" evidence="1">
    <location>
        <begin position="383"/>
        <end position="406"/>
    </location>
</feature>
<dbReference type="Proteomes" id="UP001209540">
    <property type="component" value="Unassembled WGS sequence"/>
</dbReference>
<keyword evidence="3" id="KW-1185">Reference proteome</keyword>
<feature type="region of interest" description="Disordered" evidence="1">
    <location>
        <begin position="1"/>
        <end position="94"/>
    </location>
</feature>
<organism evidence="2 3">
    <name type="scientific">Phascolomyces articulosus</name>
    <dbReference type="NCBI Taxonomy" id="60185"/>
    <lineage>
        <taxon>Eukaryota</taxon>
        <taxon>Fungi</taxon>
        <taxon>Fungi incertae sedis</taxon>
        <taxon>Mucoromycota</taxon>
        <taxon>Mucoromycotina</taxon>
        <taxon>Mucoromycetes</taxon>
        <taxon>Mucorales</taxon>
        <taxon>Lichtheimiaceae</taxon>
        <taxon>Phascolomyces</taxon>
    </lineage>
</organism>
<dbReference type="InterPro" id="IPR013933">
    <property type="entry name" value="CRC_Rsc7/Swp82"/>
</dbReference>
<feature type="compositionally biased region" description="Acidic residues" evidence="1">
    <location>
        <begin position="24"/>
        <end position="48"/>
    </location>
</feature>
<comment type="caution">
    <text evidence="2">The sequence shown here is derived from an EMBL/GenBank/DDBJ whole genome shotgun (WGS) entry which is preliminary data.</text>
</comment>
<dbReference type="AlphaFoldDB" id="A0AAD5KC25"/>
<dbReference type="Pfam" id="PF08624">
    <property type="entry name" value="CRC_subunit"/>
    <property type="match status" value="1"/>
</dbReference>
<feature type="region of interest" description="Disordered" evidence="1">
    <location>
        <begin position="372"/>
        <end position="406"/>
    </location>
</feature>
<evidence type="ECO:0000256" key="1">
    <source>
        <dbReference type="SAM" id="MobiDB-lite"/>
    </source>
</evidence>
<feature type="region of interest" description="Disordered" evidence="1">
    <location>
        <begin position="221"/>
        <end position="261"/>
    </location>
</feature>
<name>A0AAD5KC25_9FUNG</name>
<dbReference type="EMBL" id="JAIXMP010000010">
    <property type="protein sequence ID" value="KAI9266627.1"/>
    <property type="molecule type" value="Genomic_DNA"/>
</dbReference>
<evidence type="ECO:0000313" key="2">
    <source>
        <dbReference type="EMBL" id="KAI9266627.1"/>
    </source>
</evidence>
<proteinExistence type="predicted"/>
<reference evidence="2" key="2">
    <citation type="submission" date="2023-02" db="EMBL/GenBank/DDBJ databases">
        <authorList>
            <consortium name="DOE Joint Genome Institute"/>
            <person name="Mondo S.J."/>
            <person name="Chang Y."/>
            <person name="Wang Y."/>
            <person name="Ahrendt S."/>
            <person name="Andreopoulos W."/>
            <person name="Barry K."/>
            <person name="Beard J."/>
            <person name="Benny G.L."/>
            <person name="Blankenship S."/>
            <person name="Bonito G."/>
            <person name="Cuomo C."/>
            <person name="Desiro A."/>
            <person name="Gervers K.A."/>
            <person name="Hundley H."/>
            <person name="Kuo A."/>
            <person name="LaButti K."/>
            <person name="Lang B.F."/>
            <person name="Lipzen A."/>
            <person name="O'Donnell K."/>
            <person name="Pangilinan J."/>
            <person name="Reynolds N."/>
            <person name="Sandor L."/>
            <person name="Smith M.W."/>
            <person name="Tsang A."/>
            <person name="Grigoriev I.V."/>
            <person name="Stajich J.E."/>
            <person name="Spatafora J.W."/>
        </authorList>
    </citation>
    <scope>NUCLEOTIDE SEQUENCE</scope>
    <source>
        <strain evidence="2">RSA 2281</strain>
    </source>
</reference>